<dbReference type="NCBIfam" id="NF008287">
    <property type="entry name" value="PRK11067.1"/>
    <property type="match status" value="1"/>
</dbReference>
<accession>F7XXY9</accession>
<proteinExistence type="inferred from homology"/>
<dbReference type="STRING" id="903503.MEPCIT_331"/>
<dbReference type="HAMAP" id="MF_01430">
    <property type="entry name" value="OM_assembly_BamA"/>
    <property type="match status" value="1"/>
</dbReference>
<evidence type="ECO:0000256" key="1">
    <source>
        <dbReference type="ARBA" id="ARBA00004370"/>
    </source>
</evidence>
<feature type="domain" description="POTRA" evidence="10">
    <location>
        <begin position="344"/>
        <end position="418"/>
    </location>
</feature>
<dbReference type="Pfam" id="PF01103">
    <property type="entry name" value="Omp85"/>
    <property type="match status" value="1"/>
</dbReference>
<dbReference type="InterPro" id="IPR000184">
    <property type="entry name" value="Bac_surfAg_D15"/>
</dbReference>
<reference evidence="11 12" key="2">
    <citation type="journal article" date="2011" name="Curr. Biol.">
        <title>An interdependent metabolic patchwork in the nested symbiosis of mealybugs.</title>
        <authorList>
            <person name="McCutcheon J.P."/>
            <person name="von Dohlen C.D."/>
        </authorList>
    </citation>
    <scope>NUCLEOTIDE SEQUENCE [LARGE SCALE GENOMIC DNA]</scope>
    <source>
        <strain evidence="11 12">PCIT</strain>
    </source>
</reference>
<comment type="similarity">
    <text evidence="8">Belongs to the BamA family.</text>
</comment>
<evidence type="ECO:0000256" key="7">
    <source>
        <dbReference type="ARBA" id="ARBA00023237"/>
    </source>
</evidence>
<dbReference type="Gene3D" id="3.10.20.310">
    <property type="entry name" value="membrane protein fhac"/>
    <property type="match status" value="5"/>
</dbReference>
<evidence type="ECO:0000256" key="2">
    <source>
        <dbReference type="ARBA" id="ARBA00022452"/>
    </source>
</evidence>
<gene>
    <name evidence="11" type="primary">yaeT</name>
    <name evidence="8" type="synonym">bamA</name>
    <name evidence="11" type="ordered locus">MEPCIT_331</name>
</gene>
<dbReference type="InterPro" id="IPR010827">
    <property type="entry name" value="BamA/TamA_POTRA"/>
</dbReference>
<dbReference type="PIRSF" id="PIRSF006076">
    <property type="entry name" value="OM_assembly_OMP85"/>
    <property type="match status" value="1"/>
</dbReference>
<dbReference type="eggNOG" id="COG4775">
    <property type="taxonomic scope" value="Bacteria"/>
</dbReference>
<dbReference type="InterPro" id="IPR023707">
    <property type="entry name" value="OM_assembly_BamA"/>
</dbReference>
<feature type="domain" description="POTRA" evidence="10">
    <location>
        <begin position="90"/>
        <end position="170"/>
    </location>
</feature>
<evidence type="ECO:0000313" key="11">
    <source>
        <dbReference type="EMBL" id="AEI74965.1"/>
    </source>
</evidence>
<name>F7XXY9_MOREP</name>
<keyword evidence="4 8" id="KW-0732">Signal</keyword>
<dbReference type="PANTHER" id="PTHR12815">
    <property type="entry name" value="SORTING AND ASSEMBLY MACHINERY SAMM50 PROTEIN FAMILY MEMBER"/>
    <property type="match status" value="1"/>
</dbReference>
<feature type="chain" id="PRO_5009012313" description="Outer membrane protein assembly factor BamA" evidence="8">
    <location>
        <begin position="20"/>
        <end position="806"/>
    </location>
</feature>
<keyword evidence="12" id="KW-1185">Reference proteome</keyword>
<dbReference type="Pfam" id="PF07244">
    <property type="entry name" value="POTRA"/>
    <property type="match status" value="4"/>
</dbReference>
<reference key="1">
    <citation type="submission" date="2010-09" db="EMBL/GenBank/DDBJ databases">
        <title>An interdependent metabolic patchwork in the nested three-way symbiosis of mealybugs.</title>
        <authorList>
            <person name="McCutcheon J.P."/>
            <person name="von Dohlen C.D."/>
        </authorList>
    </citation>
    <scope>NUCLEOTIDE SEQUENCE</scope>
    <source>
        <strain>PCIT</strain>
    </source>
</reference>
<evidence type="ECO:0000256" key="6">
    <source>
        <dbReference type="ARBA" id="ARBA00023136"/>
    </source>
</evidence>
<evidence type="ECO:0000256" key="9">
    <source>
        <dbReference type="NCBIfam" id="TIGR03303"/>
    </source>
</evidence>
<feature type="domain" description="POTRA" evidence="10">
    <location>
        <begin position="22"/>
        <end position="89"/>
    </location>
</feature>
<dbReference type="FunFam" id="3.10.20.310:FF:000003">
    <property type="entry name" value="Outer membrane protein assembly factor BamA"/>
    <property type="match status" value="1"/>
</dbReference>
<organism evidence="11 12">
    <name type="scientific">Moranella endobia (strain PCIT)</name>
    <dbReference type="NCBI Taxonomy" id="903503"/>
    <lineage>
        <taxon>Bacteria</taxon>
        <taxon>Pseudomonadati</taxon>
        <taxon>Pseudomonadota</taxon>
        <taxon>Gammaproteobacteria</taxon>
        <taxon>Enterobacterales</taxon>
        <taxon>Enterobacteriaceae</taxon>
        <taxon>Candidatus Moranella</taxon>
    </lineage>
</organism>
<dbReference type="RefSeq" id="WP_013975715.1">
    <property type="nucleotide sequence ID" value="NC_015735.1"/>
</dbReference>
<feature type="signal peptide" evidence="8">
    <location>
        <begin position="1"/>
        <end position="19"/>
    </location>
</feature>
<dbReference type="InterPro" id="IPR034746">
    <property type="entry name" value="POTRA"/>
</dbReference>
<dbReference type="HOGENOM" id="CLU_007664_1_0_6"/>
<dbReference type="GO" id="GO:1990063">
    <property type="term" value="C:Bam protein complex"/>
    <property type="evidence" value="ECO:0007669"/>
    <property type="project" value="TreeGrafter"/>
</dbReference>
<dbReference type="InterPro" id="IPR039910">
    <property type="entry name" value="D15-like"/>
</dbReference>
<dbReference type="KEGG" id="men:MEPCIT_331"/>
<dbReference type="GO" id="GO:0043165">
    <property type="term" value="P:Gram-negative-bacterium-type cell outer membrane assembly"/>
    <property type="evidence" value="ECO:0007669"/>
    <property type="project" value="UniProtKB-UniRule"/>
</dbReference>
<evidence type="ECO:0000256" key="4">
    <source>
        <dbReference type="ARBA" id="ARBA00022729"/>
    </source>
</evidence>
<comment type="subcellular location">
    <subcellularLocation>
        <location evidence="8">Cell outer membrane</location>
    </subcellularLocation>
    <subcellularLocation>
        <location evidence="1">Membrane</location>
    </subcellularLocation>
</comment>
<dbReference type="EMBL" id="CP002243">
    <property type="protein sequence ID" value="AEI74965.1"/>
    <property type="molecule type" value="Genomic_DNA"/>
</dbReference>
<dbReference type="GO" id="GO:0051205">
    <property type="term" value="P:protein insertion into membrane"/>
    <property type="evidence" value="ECO:0007669"/>
    <property type="project" value="UniProtKB-UniRule"/>
</dbReference>
<sequence length="806" mass="89978" precursor="true">MKKLLIATLLLSSAAVSRADEFLVKDINFDGLQRVTIGTALLSMLIRVGDTVTNADIGNTIRALFATGNFDDVQVRRDVDSLVVLVKERQTIASITFSGNKLVTDNMLKQNLSAQGVRVGELLDRTMIANIEKGLEEFYYSNGKYSATVKLVVATLPRNRINLQLVVNEGISAKIKQINIVGNSVFTTDELISSFQLRDGVPWLQVVGTRRYQKQKLSVDLETLRHLYLDHGYARFKIESTQVSLTPDKTSLYITININEGAQYQLSNAVVNGNITYSNEIEQLYKFKVGELYNDTKITNTEKDIKQLLSCYGYVHPIVAILPEINESDKKIKLHISVDIGNRFYVRYVRFEGNALTKDSVLRREINQIEHAWLSSNLVNQGKERLYRLGYFKNVDIEMQYVPGSQYLVDVVYKVQENNTGSINFGIGLGTESGVSCQFGIQQDNWLGTGNSFFLRGTKNDSQTYVELSMTNPYSGRDGVVSIGGKSFYNHFHADDAYLADYDLRSYGVGTTLGVPISVNHSLYFGLDYVHEDLTKMEPQVTMWRYLNSIGITPRVIATNQADSDADFSVDDFFFSINLSYNNLDRCYFPTNGYRTNLTGKVTLPGSDNKYYKITFDASQYLPIIASGNLVLLGRARAGYAAALNGKAVPFYENFYAGGANTVRGFRSNTISPKAAYYKGHRGNNLYSNCPVDNSRDAVGGNALAIASAELIVPTPLLSNKYTNSVRTSLFIDSGTVWDTDWQNTSTTSVANIPDYSDPCKIRISSGIALQWISPLGPLVFSYAQLVKKYEGDKSEQFQFNIGKTW</sequence>
<evidence type="ECO:0000256" key="5">
    <source>
        <dbReference type="ARBA" id="ARBA00022737"/>
    </source>
</evidence>
<keyword evidence="7 8" id="KW-0998">Cell outer membrane</keyword>
<protein>
    <recommendedName>
        <fullName evidence="8 9">Outer membrane protein assembly factor BamA</fullName>
    </recommendedName>
</protein>
<dbReference type="Gene3D" id="2.40.160.50">
    <property type="entry name" value="membrane protein fhac: a member of the omp85/tpsb transporter family"/>
    <property type="match status" value="1"/>
</dbReference>
<comment type="function">
    <text evidence="8">Part of the outer membrane protein assembly complex, which is involved in assembly and insertion of beta-barrel proteins into the outer membrane. Constitutes, with BamD, the core component of the assembly machinery.</text>
</comment>
<dbReference type="AlphaFoldDB" id="F7XXY9"/>
<dbReference type="FunFam" id="2.40.160.50:FF:000001">
    <property type="entry name" value="Outer membrane protein assembly factor BamA"/>
    <property type="match status" value="1"/>
</dbReference>
<keyword evidence="5 8" id="KW-0677">Repeat</keyword>
<comment type="subunit">
    <text evidence="8">Part of the Bam complex, which is composed of the outer membrane protein BamA, and four lipoproteins BamB, BamC, BamD and BamE.</text>
</comment>
<keyword evidence="6 8" id="KW-0472">Membrane</keyword>
<keyword evidence="3 8" id="KW-0812">Transmembrane</keyword>
<dbReference type="PROSITE" id="PS51779">
    <property type="entry name" value="POTRA"/>
    <property type="match status" value="4"/>
</dbReference>
<dbReference type="FunFam" id="3.10.20.310:FF:000002">
    <property type="entry name" value="Outer membrane protein assembly factor BamA"/>
    <property type="match status" value="1"/>
</dbReference>
<dbReference type="NCBIfam" id="TIGR03303">
    <property type="entry name" value="OM_YaeT"/>
    <property type="match status" value="1"/>
</dbReference>
<evidence type="ECO:0000259" key="10">
    <source>
        <dbReference type="PROSITE" id="PS51779"/>
    </source>
</evidence>
<dbReference type="PANTHER" id="PTHR12815:SF23">
    <property type="entry name" value="OUTER MEMBRANE PROTEIN ASSEMBLY FACTOR BAMA"/>
    <property type="match status" value="1"/>
</dbReference>
<dbReference type="OrthoDB" id="9803054at2"/>
<evidence type="ECO:0000313" key="12">
    <source>
        <dbReference type="Proteomes" id="UP000000504"/>
    </source>
</evidence>
<evidence type="ECO:0000256" key="8">
    <source>
        <dbReference type="HAMAP-Rule" id="MF_01430"/>
    </source>
</evidence>
<feature type="domain" description="POTRA" evidence="10">
    <location>
        <begin position="173"/>
        <end position="261"/>
    </location>
</feature>
<evidence type="ECO:0000256" key="3">
    <source>
        <dbReference type="ARBA" id="ARBA00022692"/>
    </source>
</evidence>
<keyword evidence="2 8" id="KW-1134">Transmembrane beta strand</keyword>
<dbReference type="Proteomes" id="UP000000504">
    <property type="component" value="Chromosome"/>
</dbReference>